<name>C5BHV8_TERTT</name>
<proteinExistence type="predicted"/>
<evidence type="ECO:0000313" key="4">
    <source>
        <dbReference type="Proteomes" id="UP000009080"/>
    </source>
</evidence>
<dbReference type="Proteomes" id="UP000009080">
    <property type="component" value="Chromosome"/>
</dbReference>
<reference evidence="3 4" key="1">
    <citation type="journal article" date="2009" name="PLoS ONE">
        <title>The complete genome of Teredinibacter turnerae T7901: an intracellular endosymbiont of marine wood-boring bivalves (shipworms).</title>
        <authorList>
            <person name="Yang J.C."/>
            <person name="Madupu R."/>
            <person name="Durkin A.S."/>
            <person name="Ekborg N.A."/>
            <person name="Pedamallu C.S."/>
            <person name="Hostetler J.B."/>
            <person name="Radune D."/>
            <person name="Toms B.S."/>
            <person name="Henrissat B."/>
            <person name="Coutinho P.M."/>
            <person name="Schwarz S."/>
            <person name="Field L."/>
            <person name="Trindade-Silva A.E."/>
            <person name="Soares C.A.G."/>
            <person name="Elshahawi S."/>
            <person name="Hanora A."/>
            <person name="Schmidt E.W."/>
            <person name="Haygood M.G."/>
            <person name="Posfai J."/>
            <person name="Benner J."/>
            <person name="Madinger C."/>
            <person name="Nove J."/>
            <person name="Anton B."/>
            <person name="Chaudhary K."/>
            <person name="Foster J."/>
            <person name="Holman A."/>
            <person name="Kumar S."/>
            <person name="Lessard P.A."/>
            <person name="Luyten Y.A."/>
            <person name="Slatko B."/>
            <person name="Wood N."/>
            <person name="Wu B."/>
            <person name="Teplitski M."/>
            <person name="Mougous J.D."/>
            <person name="Ward N."/>
            <person name="Eisen J.A."/>
            <person name="Badger J.H."/>
            <person name="Distel D.L."/>
        </authorList>
    </citation>
    <scope>NUCLEOTIDE SEQUENCE [LARGE SCALE GENOMIC DNA]</scope>
    <source>
        <strain evidence="4">ATCC 39867 / T7901</strain>
    </source>
</reference>
<evidence type="ECO:0000313" key="3">
    <source>
        <dbReference type="EMBL" id="ACR11707.1"/>
    </source>
</evidence>
<dbReference type="OrthoDB" id="5395931at2"/>
<keyword evidence="4" id="KW-1185">Reference proteome</keyword>
<dbReference type="EMBL" id="CP001614">
    <property type="protein sequence ID" value="ACR11707.1"/>
    <property type="molecule type" value="Genomic_DNA"/>
</dbReference>
<dbReference type="AlphaFoldDB" id="C5BHV8"/>
<feature type="chain" id="PRO_5002948590" evidence="2">
    <location>
        <begin position="24"/>
        <end position="208"/>
    </location>
</feature>
<dbReference type="eggNOG" id="ENOG5031ZRQ">
    <property type="taxonomic scope" value="Bacteria"/>
</dbReference>
<keyword evidence="1" id="KW-0175">Coiled coil</keyword>
<protein>
    <submittedName>
        <fullName evidence="3">Helix-turn-helix, AraC type</fullName>
    </submittedName>
</protein>
<evidence type="ECO:0000256" key="1">
    <source>
        <dbReference type="SAM" id="Coils"/>
    </source>
</evidence>
<gene>
    <name evidence="3" type="ordered locus">TERTU_1848</name>
</gene>
<accession>C5BHV8</accession>
<dbReference type="STRING" id="377629.TERTU_1848"/>
<dbReference type="HOGENOM" id="CLU_118985_0_0_6"/>
<dbReference type="RefSeq" id="WP_015817818.1">
    <property type="nucleotide sequence ID" value="NC_012997.1"/>
</dbReference>
<sequence>MWKALIKAIAVCVVMSEVLIAYADGDENIVSQSNDTSWAANIDVRQVAAESDDSALGELKDLKAIANSIQNLKAEVITLNKDLRQMEEKMLFPSNTRYTVFVSITTGQFFKLDSIKLKIDGKLVATHVYSDKQRTAMERGGIHRLYVTNMNEGKHEITAFFNGIGQDGRPYKRAANLDFEKNIGGEFLELAIVDDGSIQEPTFTLKRW</sequence>
<keyword evidence="2" id="KW-0732">Signal</keyword>
<feature type="signal peptide" evidence="2">
    <location>
        <begin position="1"/>
        <end position="23"/>
    </location>
</feature>
<organism evidence="3 4">
    <name type="scientific">Teredinibacter turnerae (strain ATCC 39867 / T7901)</name>
    <dbReference type="NCBI Taxonomy" id="377629"/>
    <lineage>
        <taxon>Bacteria</taxon>
        <taxon>Pseudomonadati</taxon>
        <taxon>Pseudomonadota</taxon>
        <taxon>Gammaproteobacteria</taxon>
        <taxon>Cellvibrionales</taxon>
        <taxon>Cellvibrionaceae</taxon>
        <taxon>Teredinibacter</taxon>
    </lineage>
</organism>
<dbReference type="KEGG" id="ttu:TERTU_1848"/>
<evidence type="ECO:0000256" key="2">
    <source>
        <dbReference type="SAM" id="SignalP"/>
    </source>
</evidence>
<feature type="coiled-coil region" evidence="1">
    <location>
        <begin position="62"/>
        <end position="89"/>
    </location>
</feature>